<dbReference type="GO" id="GO:0051537">
    <property type="term" value="F:2 iron, 2 sulfur cluster binding"/>
    <property type="evidence" value="ECO:0007669"/>
    <property type="project" value="UniProtKB-KW"/>
</dbReference>
<dbReference type="Gene3D" id="3.30.70.20">
    <property type="match status" value="1"/>
</dbReference>
<evidence type="ECO:0000256" key="9">
    <source>
        <dbReference type="ARBA" id="ARBA00023004"/>
    </source>
</evidence>
<keyword evidence="12" id="KW-0472">Membrane</keyword>
<dbReference type="GO" id="GO:0008901">
    <property type="term" value="F:ferredoxin hydrogenase activity"/>
    <property type="evidence" value="ECO:0007669"/>
    <property type="project" value="InterPro"/>
</dbReference>
<evidence type="ECO:0000313" key="18">
    <source>
        <dbReference type="Proteomes" id="UP000824175"/>
    </source>
</evidence>
<name>A0A9D1L0S2_9FIRM</name>
<gene>
    <name evidence="17" type="ORF">IAD15_03920</name>
</gene>
<keyword evidence="9" id="KW-0408">Iron</keyword>
<keyword evidence="4" id="KW-0004">4Fe-4S</keyword>
<evidence type="ECO:0000259" key="15">
    <source>
        <dbReference type="PROSITE" id="PS51379"/>
    </source>
</evidence>
<keyword evidence="6" id="KW-0479">Metal-binding</keyword>
<keyword evidence="8" id="KW-1278">Translocase</keyword>
<dbReference type="InterPro" id="IPR017900">
    <property type="entry name" value="4Fe4S_Fe_S_CS"/>
</dbReference>
<evidence type="ECO:0000256" key="10">
    <source>
        <dbReference type="ARBA" id="ARBA00023014"/>
    </source>
</evidence>
<dbReference type="Pfam" id="PF02256">
    <property type="entry name" value="Fe_hyd_SSU"/>
    <property type="match status" value="1"/>
</dbReference>
<comment type="similarity">
    <text evidence="3">Belongs to the complex I 75 kDa subunit family.</text>
</comment>
<feature type="domain" description="4Fe-4S His(Cys)3-ligated-type" evidence="16">
    <location>
        <begin position="80"/>
        <end position="119"/>
    </location>
</feature>
<evidence type="ECO:0000256" key="6">
    <source>
        <dbReference type="ARBA" id="ARBA00022723"/>
    </source>
</evidence>
<dbReference type="Pfam" id="PF02906">
    <property type="entry name" value="Fe_hyd_lg_C"/>
    <property type="match status" value="1"/>
</dbReference>
<dbReference type="EMBL" id="DVMJ01000030">
    <property type="protein sequence ID" value="HIU13197.1"/>
    <property type="molecule type" value="Genomic_DNA"/>
</dbReference>
<comment type="caution">
    <text evidence="17">The sequence shown here is derived from an EMBL/GenBank/DDBJ whole genome shotgun (WGS) entry which is preliminary data.</text>
</comment>
<dbReference type="SUPFAM" id="SSF54862">
    <property type="entry name" value="4Fe-4S ferredoxins"/>
    <property type="match status" value="1"/>
</dbReference>
<dbReference type="GO" id="GO:0051539">
    <property type="term" value="F:4 iron, 4 sulfur cluster binding"/>
    <property type="evidence" value="ECO:0007669"/>
    <property type="project" value="UniProtKB-KW"/>
</dbReference>
<evidence type="ECO:0000256" key="2">
    <source>
        <dbReference type="ARBA" id="ARBA00004370"/>
    </source>
</evidence>
<dbReference type="InterPro" id="IPR036991">
    <property type="entry name" value="Fe_hydrogenase_ssu_sf"/>
</dbReference>
<dbReference type="Gene3D" id="3.40.950.10">
    <property type="entry name" value="Fe-only Hydrogenase (Larger Subunit), Chain L, domain 3"/>
    <property type="match status" value="1"/>
</dbReference>
<dbReference type="NCBIfam" id="NF040763">
    <property type="entry name" value="FeFe_hydrog_A6"/>
    <property type="match status" value="1"/>
</dbReference>
<dbReference type="PROSITE" id="PS00198">
    <property type="entry name" value="4FE4S_FER_1"/>
    <property type="match status" value="1"/>
</dbReference>
<dbReference type="PROSITE" id="PS51839">
    <property type="entry name" value="4FE4S_HC3"/>
    <property type="match status" value="1"/>
</dbReference>
<dbReference type="Gene3D" id="3.40.50.1780">
    <property type="match status" value="1"/>
</dbReference>
<dbReference type="Proteomes" id="UP000824175">
    <property type="component" value="Unassembled WGS sequence"/>
</dbReference>
<dbReference type="Pfam" id="PF10588">
    <property type="entry name" value="NADH-G_4Fe-4S_3"/>
    <property type="match status" value="1"/>
</dbReference>
<dbReference type="GO" id="GO:0042773">
    <property type="term" value="P:ATP synthesis coupled electron transport"/>
    <property type="evidence" value="ECO:0007669"/>
    <property type="project" value="InterPro"/>
</dbReference>
<dbReference type="PROSITE" id="PS51379">
    <property type="entry name" value="4FE4S_FER_2"/>
    <property type="match status" value="2"/>
</dbReference>
<dbReference type="InterPro" id="IPR050340">
    <property type="entry name" value="Cytosolic_Fe-S_CAF"/>
</dbReference>
<dbReference type="InterPro" id="IPR004108">
    <property type="entry name" value="Fe_hydrogenase_lsu_C"/>
</dbReference>
<comment type="subcellular location">
    <subcellularLocation>
        <location evidence="2">Membrane</location>
    </subcellularLocation>
</comment>
<organism evidence="17 18">
    <name type="scientific">Candidatus Fimiplasma intestinipullorum</name>
    <dbReference type="NCBI Taxonomy" id="2840825"/>
    <lineage>
        <taxon>Bacteria</taxon>
        <taxon>Bacillati</taxon>
        <taxon>Bacillota</taxon>
        <taxon>Clostridia</taxon>
        <taxon>Eubacteriales</taxon>
        <taxon>Candidatus Fimiplasma</taxon>
    </lineage>
</organism>
<reference evidence="17" key="2">
    <citation type="journal article" date="2021" name="PeerJ">
        <title>Extensive microbial diversity within the chicken gut microbiome revealed by metagenomics and culture.</title>
        <authorList>
            <person name="Gilroy R."/>
            <person name="Ravi A."/>
            <person name="Getino M."/>
            <person name="Pursley I."/>
            <person name="Horton D.L."/>
            <person name="Alikhan N.F."/>
            <person name="Baker D."/>
            <person name="Gharbi K."/>
            <person name="Hall N."/>
            <person name="Watson M."/>
            <person name="Adriaenssens E.M."/>
            <person name="Foster-Nyarko E."/>
            <person name="Jarju S."/>
            <person name="Secka A."/>
            <person name="Antonio M."/>
            <person name="Oren A."/>
            <person name="Chaudhuri R.R."/>
            <person name="La Ragione R."/>
            <person name="Hildebrand F."/>
            <person name="Pallen M.J."/>
        </authorList>
    </citation>
    <scope>NUCLEOTIDE SEQUENCE</scope>
    <source>
        <strain evidence="17">CHK195-11698</strain>
    </source>
</reference>
<evidence type="ECO:0000256" key="5">
    <source>
        <dbReference type="ARBA" id="ARBA00022714"/>
    </source>
</evidence>
<dbReference type="SMART" id="SM00902">
    <property type="entry name" value="Fe_hyd_SSU"/>
    <property type="match status" value="1"/>
</dbReference>
<keyword evidence="11" id="KW-0520">NAD</keyword>
<dbReference type="InterPro" id="IPR036010">
    <property type="entry name" value="2Fe-2S_ferredoxin-like_sf"/>
</dbReference>
<feature type="domain" description="4Fe-4S ferredoxin-type" evidence="15">
    <location>
        <begin position="139"/>
        <end position="169"/>
    </location>
</feature>
<dbReference type="AlphaFoldDB" id="A0A9D1L0S2"/>
<keyword evidence="7" id="KW-0677">Repeat</keyword>
<evidence type="ECO:0000256" key="8">
    <source>
        <dbReference type="ARBA" id="ARBA00022967"/>
    </source>
</evidence>
<dbReference type="PROSITE" id="PS00641">
    <property type="entry name" value="COMPLEX1_75K_1"/>
    <property type="match status" value="1"/>
</dbReference>
<dbReference type="Gene3D" id="4.10.260.20">
    <property type="entry name" value="Iron hydrogenase, small subunit"/>
    <property type="match status" value="1"/>
</dbReference>
<dbReference type="SUPFAM" id="SSF54292">
    <property type="entry name" value="2Fe-2S ferredoxin-like"/>
    <property type="match status" value="1"/>
</dbReference>
<reference evidence="17" key="1">
    <citation type="submission" date="2020-10" db="EMBL/GenBank/DDBJ databases">
        <authorList>
            <person name="Gilroy R."/>
        </authorList>
    </citation>
    <scope>NUCLEOTIDE SEQUENCE</scope>
    <source>
        <strain evidence="17">CHK195-11698</strain>
    </source>
</reference>
<dbReference type="SMART" id="SM00929">
    <property type="entry name" value="NADH-G_4Fe-4S_3"/>
    <property type="match status" value="1"/>
</dbReference>
<evidence type="ECO:0000256" key="3">
    <source>
        <dbReference type="ARBA" id="ARBA00005404"/>
    </source>
</evidence>
<evidence type="ECO:0000259" key="16">
    <source>
        <dbReference type="PROSITE" id="PS51839"/>
    </source>
</evidence>
<protein>
    <submittedName>
        <fullName evidence="17">Iron hydrogenase small subunit</fullName>
    </submittedName>
</protein>
<keyword evidence="10" id="KW-0411">Iron-sulfur</keyword>
<dbReference type="Pfam" id="PF13510">
    <property type="entry name" value="Fer2_4"/>
    <property type="match status" value="1"/>
</dbReference>
<evidence type="ECO:0000313" key="17">
    <source>
        <dbReference type="EMBL" id="HIU13197.1"/>
    </source>
</evidence>
<dbReference type="GO" id="GO:0005506">
    <property type="term" value="F:iron ion binding"/>
    <property type="evidence" value="ECO:0007669"/>
    <property type="project" value="InterPro"/>
</dbReference>
<evidence type="ECO:0000256" key="11">
    <source>
        <dbReference type="ARBA" id="ARBA00023027"/>
    </source>
</evidence>
<dbReference type="InterPro" id="IPR019574">
    <property type="entry name" value="NADH_UbQ_OxRdtase_Gsu_4Fe4S-bd"/>
</dbReference>
<evidence type="ECO:0000256" key="4">
    <source>
        <dbReference type="ARBA" id="ARBA00022485"/>
    </source>
</evidence>
<dbReference type="Pfam" id="PF12838">
    <property type="entry name" value="Fer4_7"/>
    <property type="match status" value="1"/>
</dbReference>
<accession>A0A9D1L0S2</accession>
<evidence type="ECO:0000256" key="1">
    <source>
        <dbReference type="ARBA" id="ARBA00001966"/>
    </source>
</evidence>
<proteinExistence type="inferred from homology"/>
<dbReference type="InterPro" id="IPR001041">
    <property type="entry name" value="2Fe-2S_ferredoxin-type"/>
</dbReference>
<dbReference type="InterPro" id="IPR000283">
    <property type="entry name" value="NADH_UbQ_OxRdtase_75kDa_su_CS"/>
</dbReference>
<feature type="domain" description="2Fe-2S ferredoxin-type" evidence="14">
    <location>
        <begin position="2"/>
        <end position="80"/>
    </location>
</feature>
<evidence type="ECO:0000256" key="12">
    <source>
        <dbReference type="ARBA" id="ARBA00023136"/>
    </source>
</evidence>
<dbReference type="InterPro" id="IPR017896">
    <property type="entry name" value="4Fe4S_Fe-S-bd"/>
</dbReference>
<dbReference type="FunFam" id="3.10.20.740:FF:000004">
    <property type="entry name" value="NADH-quinone oxidoreductase"/>
    <property type="match status" value="1"/>
</dbReference>
<sequence>MGKINLYINDREVQAEEGMTILEAARINGIHIPTLCYLKDLTGHGACRVCQVEVEGAKNLCASCVYPVAPGMKVYTHTKRVLDARRNVVELIISNHSKDCLSCIRNTNCELQRLSQELGVREDYYKGSKTEPTYDDFSNGVVRNTSKCILCGRCIEACRQLQGLGVLGYMERGFKTKVGPIYDLSLKDVNCIQCGQCINVCPVGALTEKEEIDYVVEALNDPHKHVVVQTAPAVRAALGEEFGMPIGTRVTGKMVAALKMLGFDKVYDTNYGADLTIMEEGYEFISRLKNNDCLPMITSCSPGWINYIEKEYPELLGHLSSCKSPHMMLGAMVKSYYAKVHNIDPKDIYVVSIMPCVAKKGEKERPQMIKDGIKDVDAVLTTRECAKLIKMFGINFASLPDEEFDTDLFGQYSGAGVIFGASGGVMEAALRTVADVLTGEDLDNFNYRKVRGTDGGLKECTIMIGGKILKVAVAHSMKMAKPLLDEIKAGTSKYHFIEIMGCPGGCINGGGQPYVNAMTRNSGVDYKKLRAKALYNEDEALTIHKSHQNPQIIDLYKNFLGEPNSHLAHELLHTTYAKQEEFDLSSKYDS</sequence>
<comment type="cofactor">
    <cofactor evidence="1">
        <name>[4Fe-4S] cluster</name>
        <dbReference type="ChEBI" id="CHEBI:49883"/>
    </cofactor>
</comment>
<dbReference type="NCBIfam" id="TIGR02512">
    <property type="entry name" value="FeFe_hydrog_A"/>
    <property type="match status" value="1"/>
</dbReference>
<feature type="domain" description="4Fe-4S ferredoxin-type" evidence="15">
    <location>
        <begin position="182"/>
        <end position="211"/>
    </location>
</feature>
<comment type="cofactor">
    <cofactor evidence="13">
        <name>[2Fe-2S] cluster</name>
        <dbReference type="ChEBI" id="CHEBI:190135"/>
    </cofactor>
</comment>
<dbReference type="PANTHER" id="PTHR11615">
    <property type="entry name" value="NITRATE, FORMATE, IRON DEHYDROGENASE"/>
    <property type="match status" value="1"/>
</dbReference>
<keyword evidence="5" id="KW-0001">2Fe-2S</keyword>
<dbReference type="Gene3D" id="3.10.20.740">
    <property type="match status" value="1"/>
</dbReference>
<dbReference type="SUPFAM" id="SSF53920">
    <property type="entry name" value="Fe-only hydrogenase"/>
    <property type="match status" value="1"/>
</dbReference>
<dbReference type="GO" id="GO:0016020">
    <property type="term" value="C:membrane"/>
    <property type="evidence" value="ECO:0007669"/>
    <property type="project" value="UniProtKB-SubCell"/>
</dbReference>
<evidence type="ECO:0000256" key="7">
    <source>
        <dbReference type="ARBA" id="ARBA00022737"/>
    </source>
</evidence>
<dbReference type="FunFam" id="3.30.70.20:FF:000035">
    <property type="entry name" value="Iron hydrogenase 1"/>
    <property type="match status" value="1"/>
</dbReference>
<dbReference type="InterPro" id="IPR003149">
    <property type="entry name" value="Fe_hydrogenase_ssu"/>
</dbReference>
<dbReference type="InterPro" id="IPR009016">
    <property type="entry name" value="Fe_hydrogenase"/>
</dbReference>
<evidence type="ECO:0000259" key="14">
    <source>
        <dbReference type="PROSITE" id="PS51085"/>
    </source>
</evidence>
<dbReference type="InterPro" id="IPR013352">
    <property type="entry name" value="Fe_hydrogenase_subset"/>
</dbReference>
<dbReference type="CDD" id="cd00207">
    <property type="entry name" value="fer2"/>
    <property type="match status" value="1"/>
</dbReference>
<dbReference type="PROSITE" id="PS51085">
    <property type="entry name" value="2FE2S_FER_2"/>
    <property type="match status" value="1"/>
</dbReference>
<dbReference type="InterPro" id="IPR049830">
    <property type="entry name" value="HndD"/>
</dbReference>
<dbReference type="GO" id="GO:0008137">
    <property type="term" value="F:NADH dehydrogenase (ubiquinone) activity"/>
    <property type="evidence" value="ECO:0007669"/>
    <property type="project" value="InterPro"/>
</dbReference>
<evidence type="ECO:0000256" key="13">
    <source>
        <dbReference type="ARBA" id="ARBA00034078"/>
    </source>
</evidence>